<reference evidence="3" key="2">
    <citation type="submission" date="2023-06" db="EMBL/GenBank/DDBJ databases">
        <authorList>
            <consortium name="Lawrence Berkeley National Laboratory"/>
            <person name="Haridas S."/>
            <person name="Hensen N."/>
            <person name="Bonometti L."/>
            <person name="Westerberg I."/>
            <person name="Brannstrom I.O."/>
            <person name="Guillou S."/>
            <person name="Cros-Aarteil S."/>
            <person name="Calhoun S."/>
            <person name="Kuo A."/>
            <person name="Mondo S."/>
            <person name="Pangilinan J."/>
            <person name="Riley R."/>
            <person name="Labutti K."/>
            <person name="Andreopoulos B."/>
            <person name="Lipzen A."/>
            <person name="Chen C."/>
            <person name="Yanf M."/>
            <person name="Daum C."/>
            <person name="Ng V."/>
            <person name="Clum A."/>
            <person name="Steindorff A."/>
            <person name="Ohm R."/>
            <person name="Martin F."/>
            <person name="Silar P."/>
            <person name="Natvig D."/>
            <person name="Lalanne C."/>
            <person name="Gautier V."/>
            <person name="Ament-Velasquez S.L."/>
            <person name="Kruys A."/>
            <person name="Hutchinson M.I."/>
            <person name="Powell A.J."/>
            <person name="Barry K."/>
            <person name="Miller A.N."/>
            <person name="Grigoriev I.V."/>
            <person name="Debuchy R."/>
            <person name="Gladieux P."/>
            <person name="Thoren M.H."/>
            <person name="Johannesson H."/>
        </authorList>
    </citation>
    <scope>NUCLEOTIDE SEQUENCE</scope>
    <source>
        <strain evidence="3">CBS 118394</strain>
    </source>
</reference>
<reference evidence="3" key="1">
    <citation type="journal article" date="2023" name="Mol. Phylogenet. Evol.">
        <title>Genome-scale phylogeny and comparative genomics of the fungal order Sordariales.</title>
        <authorList>
            <person name="Hensen N."/>
            <person name="Bonometti L."/>
            <person name="Westerberg I."/>
            <person name="Brannstrom I.O."/>
            <person name="Guillou S."/>
            <person name="Cros-Aarteil S."/>
            <person name="Calhoun S."/>
            <person name="Haridas S."/>
            <person name="Kuo A."/>
            <person name="Mondo S."/>
            <person name="Pangilinan J."/>
            <person name="Riley R."/>
            <person name="LaButti K."/>
            <person name="Andreopoulos B."/>
            <person name="Lipzen A."/>
            <person name="Chen C."/>
            <person name="Yan M."/>
            <person name="Daum C."/>
            <person name="Ng V."/>
            <person name="Clum A."/>
            <person name="Steindorff A."/>
            <person name="Ohm R.A."/>
            <person name="Martin F."/>
            <person name="Silar P."/>
            <person name="Natvig D.O."/>
            <person name="Lalanne C."/>
            <person name="Gautier V."/>
            <person name="Ament-Velasquez S.L."/>
            <person name="Kruys A."/>
            <person name="Hutchinson M.I."/>
            <person name="Powell A.J."/>
            <person name="Barry K."/>
            <person name="Miller A.N."/>
            <person name="Grigoriev I.V."/>
            <person name="Debuchy R."/>
            <person name="Gladieux P."/>
            <person name="Hiltunen Thoren M."/>
            <person name="Johannesson H."/>
        </authorList>
    </citation>
    <scope>NUCLEOTIDE SEQUENCE</scope>
    <source>
        <strain evidence="3">CBS 118394</strain>
    </source>
</reference>
<evidence type="ECO:0000313" key="3">
    <source>
        <dbReference type="EMBL" id="KAK3319051.1"/>
    </source>
</evidence>
<feature type="chain" id="PRO_5042147172" evidence="2">
    <location>
        <begin position="26"/>
        <end position="140"/>
    </location>
</feature>
<evidence type="ECO:0000313" key="4">
    <source>
        <dbReference type="Proteomes" id="UP001283341"/>
    </source>
</evidence>
<keyword evidence="2" id="KW-0732">Signal</keyword>
<feature type="region of interest" description="Disordered" evidence="1">
    <location>
        <begin position="111"/>
        <end position="140"/>
    </location>
</feature>
<evidence type="ECO:0000256" key="2">
    <source>
        <dbReference type="SAM" id="SignalP"/>
    </source>
</evidence>
<dbReference type="AlphaFoldDB" id="A0AAE0M4H4"/>
<dbReference type="Proteomes" id="UP001283341">
    <property type="component" value="Unassembled WGS sequence"/>
</dbReference>
<proteinExistence type="predicted"/>
<keyword evidence="4" id="KW-1185">Reference proteome</keyword>
<dbReference type="EMBL" id="JAUEDM010000004">
    <property type="protein sequence ID" value="KAK3319051.1"/>
    <property type="molecule type" value="Genomic_DNA"/>
</dbReference>
<sequence length="140" mass="15047">MKHNIMAKFSAFLLATALAVNSVVAKTPCKQDLDICGWALQNAGYSNEDLAWATEDAGQDSSVGTYIYDSIYNCYPNGEVVWSAWCGGGGQCNKAPSSNAHATCKGEPVYTGTGPWEGWDGSASISKGRVRRSRKEVEKN</sequence>
<gene>
    <name evidence="3" type="ORF">B0H66DRAFT_603605</name>
</gene>
<evidence type="ECO:0000256" key="1">
    <source>
        <dbReference type="SAM" id="MobiDB-lite"/>
    </source>
</evidence>
<organism evidence="3 4">
    <name type="scientific">Apodospora peruviana</name>
    <dbReference type="NCBI Taxonomy" id="516989"/>
    <lineage>
        <taxon>Eukaryota</taxon>
        <taxon>Fungi</taxon>
        <taxon>Dikarya</taxon>
        <taxon>Ascomycota</taxon>
        <taxon>Pezizomycotina</taxon>
        <taxon>Sordariomycetes</taxon>
        <taxon>Sordariomycetidae</taxon>
        <taxon>Sordariales</taxon>
        <taxon>Lasiosphaeriaceae</taxon>
        <taxon>Apodospora</taxon>
    </lineage>
</organism>
<accession>A0AAE0M4H4</accession>
<protein>
    <submittedName>
        <fullName evidence="3">Uncharacterized protein</fullName>
    </submittedName>
</protein>
<comment type="caution">
    <text evidence="3">The sequence shown here is derived from an EMBL/GenBank/DDBJ whole genome shotgun (WGS) entry which is preliminary data.</text>
</comment>
<feature type="signal peptide" evidence="2">
    <location>
        <begin position="1"/>
        <end position="25"/>
    </location>
</feature>
<name>A0AAE0M4H4_9PEZI</name>